<feature type="domain" description="KOW" evidence="2">
    <location>
        <begin position="197"/>
        <end position="224"/>
    </location>
</feature>
<evidence type="ECO:0000313" key="4">
    <source>
        <dbReference type="Proteomes" id="UP000654075"/>
    </source>
</evidence>
<dbReference type="SMART" id="SM00739">
    <property type="entry name" value="KOW"/>
    <property type="match status" value="5"/>
</dbReference>
<dbReference type="InterPro" id="IPR039659">
    <property type="entry name" value="SPT5"/>
</dbReference>
<dbReference type="PROSITE" id="PS01108">
    <property type="entry name" value="RIBOSOMAL_L24"/>
    <property type="match status" value="1"/>
</dbReference>
<feature type="region of interest" description="Disordered" evidence="1">
    <location>
        <begin position="608"/>
        <end position="628"/>
    </location>
</feature>
<feature type="domain" description="KOW" evidence="2">
    <location>
        <begin position="252"/>
        <end position="279"/>
    </location>
</feature>
<proteinExistence type="predicted"/>
<dbReference type="Pfam" id="PF23290">
    <property type="entry name" value="KOW5_SPT5"/>
    <property type="match status" value="1"/>
</dbReference>
<feature type="region of interest" description="Disordered" evidence="1">
    <location>
        <begin position="912"/>
        <end position="939"/>
    </location>
</feature>
<dbReference type="GO" id="GO:0032784">
    <property type="term" value="P:regulation of DNA-templated transcription elongation"/>
    <property type="evidence" value="ECO:0007669"/>
    <property type="project" value="InterPro"/>
</dbReference>
<organism evidence="3 4">
    <name type="scientific">Polarella glacialis</name>
    <name type="common">Dinoflagellate</name>
    <dbReference type="NCBI Taxonomy" id="89957"/>
    <lineage>
        <taxon>Eukaryota</taxon>
        <taxon>Sar</taxon>
        <taxon>Alveolata</taxon>
        <taxon>Dinophyceae</taxon>
        <taxon>Suessiales</taxon>
        <taxon>Suessiaceae</taxon>
        <taxon>Polarella</taxon>
    </lineage>
</organism>
<feature type="region of interest" description="Disordered" evidence="1">
    <location>
        <begin position="157"/>
        <end position="195"/>
    </location>
</feature>
<dbReference type="GO" id="GO:0003735">
    <property type="term" value="F:structural constituent of ribosome"/>
    <property type="evidence" value="ECO:0007669"/>
    <property type="project" value="InterPro"/>
</dbReference>
<evidence type="ECO:0000259" key="2">
    <source>
        <dbReference type="SMART" id="SM00739"/>
    </source>
</evidence>
<dbReference type="GO" id="GO:0003729">
    <property type="term" value="F:mRNA binding"/>
    <property type="evidence" value="ECO:0007669"/>
    <property type="project" value="TreeGrafter"/>
</dbReference>
<dbReference type="Gene3D" id="2.30.30.30">
    <property type="match status" value="2"/>
</dbReference>
<dbReference type="EMBL" id="CAJNNV010026526">
    <property type="protein sequence ID" value="CAE8618419.1"/>
    <property type="molecule type" value="Genomic_DNA"/>
</dbReference>
<dbReference type="GO" id="GO:0005840">
    <property type="term" value="C:ribosome"/>
    <property type="evidence" value="ECO:0007669"/>
    <property type="project" value="InterPro"/>
</dbReference>
<evidence type="ECO:0000256" key="1">
    <source>
        <dbReference type="SAM" id="MobiDB-lite"/>
    </source>
</evidence>
<feature type="region of interest" description="Disordered" evidence="1">
    <location>
        <begin position="1074"/>
        <end position="1201"/>
    </location>
</feature>
<comment type="caution">
    <text evidence="3">The sequence shown here is derived from an EMBL/GenBank/DDBJ whole genome shotgun (WGS) entry which is preliminary data.</text>
</comment>
<dbReference type="PANTHER" id="PTHR11125">
    <property type="entry name" value="SUPPRESSOR OF TY 5"/>
    <property type="match status" value="1"/>
</dbReference>
<dbReference type="Proteomes" id="UP000654075">
    <property type="component" value="Unassembled WGS sequence"/>
</dbReference>
<dbReference type="InterPro" id="IPR041978">
    <property type="entry name" value="KOW_Spt5_5"/>
</dbReference>
<dbReference type="Pfam" id="PF23042">
    <property type="entry name" value="KOW1_SPT5"/>
    <property type="match status" value="1"/>
</dbReference>
<gene>
    <name evidence="3" type="ORF">PGLA1383_LOCUS36039</name>
</gene>
<feature type="domain" description="KOW" evidence="2">
    <location>
        <begin position="804"/>
        <end position="831"/>
    </location>
</feature>
<name>A0A813FWL1_POLGL</name>
<feature type="region of interest" description="Disordered" evidence="1">
    <location>
        <begin position="641"/>
        <end position="692"/>
    </location>
</feature>
<dbReference type="CDD" id="cd06081">
    <property type="entry name" value="KOW_Spt5_1"/>
    <property type="match status" value="1"/>
</dbReference>
<dbReference type="InterPro" id="IPR005824">
    <property type="entry name" value="KOW"/>
</dbReference>
<evidence type="ECO:0000313" key="3">
    <source>
        <dbReference type="EMBL" id="CAE8618419.1"/>
    </source>
</evidence>
<feature type="region of interest" description="Disordered" evidence="1">
    <location>
        <begin position="449"/>
        <end position="476"/>
    </location>
</feature>
<dbReference type="InterPro" id="IPR041973">
    <property type="entry name" value="KOW_Spt5_1"/>
</dbReference>
<feature type="region of interest" description="Disordered" evidence="1">
    <location>
        <begin position="1035"/>
        <end position="1057"/>
    </location>
</feature>
<feature type="domain" description="KOW" evidence="2">
    <location>
        <begin position="513"/>
        <end position="540"/>
    </location>
</feature>
<dbReference type="InterPro" id="IPR005825">
    <property type="entry name" value="Ribosomal_uL24_CS"/>
</dbReference>
<dbReference type="OrthoDB" id="28901at2759"/>
<dbReference type="GO" id="GO:0006357">
    <property type="term" value="P:regulation of transcription by RNA polymerase II"/>
    <property type="evidence" value="ECO:0007669"/>
    <property type="project" value="InterPro"/>
</dbReference>
<feature type="compositionally biased region" description="Polar residues" evidence="1">
    <location>
        <begin position="1171"/>
        <end position="1182"/>
    </location>
</feature>
<keyword evidence="4" id="KW-1185">Reference proteome</keyword>
<dbReference type="InterPro" id="IPR014722">
    <property type="entry name" value="Rib_uL2_dom2"/>
</dbReference>
<dbReference type="InterPro" id="IPR008991">
    <property type="entry name" value="Translation_prot_SH3-like_sf"/>
</dbReference>
<dbReference type="PANTHER" id="PTHR11125:SF7">
    <property type="entry name" value="TRANSCRIPTION ELONGATION FACTOR SPT5"/>
    <property type="match status" value="1"/>
</dbReference>
<dbReference type="GO" id="GO:0032044">
    <property type="term" value="C:DSIF complex"/>
    <property type="evidence" value="ECO:0007669"/>
    <property type="project" value="TreeGrafter"/>
</dbReference>
<protein>
    <recommendedName>
        <fullName evidence="2">KOW domain-containing protein</fullName>
    </recommendedName>
</protein>
<reference evidence="3" key="1">
    <citation type="submission" date="2021-02" db="EMBL/GenBank/DDBJ databases">
        <authorList>
            <person name="Dougan E. K."/>
            <person name="Rhodes N."/>
            <person name="Thang M."/>
            <person name="Chan C."/>
        </authorList>
    </citation>
    <scope>NUCLEOTIDE SEQUENCE</scope>
</reference>
<dbReference type="AlphaFoldDB" id="A0A813FWL1"/>
<dbReference type="GO" id="GO:0006412">
    <property type="term" value="P:translation"/>
    <property type="evidence" value="ECO:0007669"/>
    <property type="project" value="InterPro"/>
</dbReference>
<dbReference type="GO" id="GO:0006368">
    <property type="term" value="P:transcription elongation by RNA polymerase II"/>
    <property type="evidence" value="ECO:0007669"/>
    <property type="project" value="TreeGrafter"/>
</dbReference>
<sequence>MSLVPQQQMPMVFTASVVDADKQTVVQVGDWVRLKRGTYLNDLAQVEEVQDGDYTLKLKPRLEFRTEAMKKALKDVKGGGKKRIPTRWFNKADLESADTLVNSEPRRTQKGHVWYYIVDGEAYRDGFLYKNFKGHWFTQGEAVRPQEFELQEWRNAPPIGENTRPAKDLGSAKAEEDRKLMPPPMLPTKASSQERPPLEEGDLVIVILGDLKNLRAEVSKALFGSPTVLIRPLFIDGIQGHINISVTRLCKYFEVGDYVKIVAGENLGETGYITKVELGSANEWSLTATASILSSTIAAEFRVKLDHLRLTNEKTVPQDFSGEFKVGQLVQVAGRSENRGIIVRLEADARAVILGADGKKHGVDFAELDPIPVSKKSMNSSWCLDRKGQKLNPRCMVNAPRSMTGSTAPIRAEILFIYNNTCFLRASDAFTGERAFLVCPGDRTEFVWDPRETPSTKGGGKGARKPPEEPEEPEQKQISYGVQMASQMSFLRPTWYKQLGLAAPTKEKASFDITQKGAGVRITGGSYKGLRGEVRDFLGQTVRISLLSKPKIVEVSVNYVSVDDYLTPRVQRWPNSVPLTPPVEVMIPVAKRITSGSDDAVVQLAEKLANEGRPSGSNATSEDNEWDPDWLMKEVPEALEDDEGDATGGAAAADARETEHVVQPPSRGSDRSERRRRMPRIPGAGVEASPASPVVVPAASSAMPGTPLAAPGTPQLVPFSLEPFSQPYSPFSHEPPGRGAQRATKARAPWLMSGLGVRYTDTTGESKCGWICKVYVNMVTVLPAHEQAKQPLPLEGSETRPWTCERRGDTVLAFDGPRRGCQGKIVGLQGNLVFIRAEAGESAGSLLTAAGGDMVRADKKDVAMYSPDPIESVKAWLARDAREDAASEAARSESRKRPISEASEPWLADVRAAAAASASDNGGEVSPRSNLEGDTPQTVGEQTPMVVVADTPPQSATQTSATPFVQGGFMRGMVTPMPGGATPMLQGGTPMFGRLGALTPGLPGAGTPLTPAPGMFGQETPGGGADTPMWLKKAENDSPGPKVVKGSETPMTPMPGMETPRPLMQSKLAPMTPGGVTPGLPNSGVLTPAWKKAEDTPPGGQTPLPGDQTPFVGAPTPFMDAKVEAQTPGMEKTEGAVTPLGPPPGGEFTPGDFAKGENTPGLDKGEGAETPANSSGDRTPNVSAASAPARRRVTRSQGKPD</sequence>
<feature type="domain" description="KOW" evidence="2">
    <location>
        <begin position="25"/>
        <end position="52"/>
    </location>
</feature>
<dbReference type="SUPFAM" id="SSF50104">
    <property type="entry name" value="Translation proteins SH3-like domain"/>
    <property type="match status" value="1"/>
</dbReference>
<accession>A0A813FWL1</accession>